<comment type="caution">
    <text evidence="1">The sequence shown here is derived from an EMBL/GenBank/DDBJ whole genome shotgun (WGS) entry which is preliminary data.</text>
</comment>
<keyword evidence="2" id="KW-1185">Reference proteome</keyword>
<accession>A0A542DTR1</accession>
<gene>
    <name evidence="1" type="ORF">FB475_6145</name>
</gene>
<reference evidence="1 2" key="1">
    <citation type="submission" date="2019-06" db="EMBL/GenBank/DDBJ databases">
        <title>Sequencing the genomes of 1000 actinobacteria strains.</title>
        <authorList>
            <person name="Klenk H.-P."/>
        </authorList>
    </citation>
    <scope>NUCLEOTIDE SEQUENCE [LARGE SCALE GENOMIC DNA]</scope>
    <source>
        <strain evidence="1 2">DSM 17305</strain>
    </source>
</reference>
<evidence type="ECO:0000313" key="2">
    <source>
        <dbReference type="Proteomes" id="UP000316298"/>
    </source>
</evidence>
<name>A0A542DTR1_9ACTN</name>
<dbReference type="Proteomes" id="UP000316298">
    <property type="component" value="Unassembled WGS sequence"/>
</dbReference>
<dbReference type="EMBL" id="VFMM01000003">
    <property type="protein sequence ID" value="TQJ06483.1"/>
    <property type="molecule type" value="Genomic_DNA"/>
</dbReference>
<evidence type="ECO:0000313" key="1">
    <source>
        <dbReference type="EMBL" id="TQJ06483.1"/>
    </source>
</evidence>
<dbReference type="AlphaFoldDB" id="A0A542DTR1"/>
<protein>
    <submittedName>
        <fullName evidence="1">Uncharacterized protein</fullName>
    </submittedName>
</protein>
<proteinExistence type="predicted"/>
<sequence>MQIDAETVLLMSLSPTNTSPSYPGALLWPDS</sequence>
<organism evidence="1 2">
    <name type="scientific">Kribbella jejuensis</name>
    <dbReference type="NCBI Taxonomy" id="236068"/>
    <lineage>
        <taxon>Bacteria</taxon>
        <taxon>Bacillati</taxon>
        <taxon>Actinomycetota</taxon>
        <taxon>Actinomycetes</taxon>
        <taxon>Propionibacteriales</taxon>
        <taxon>Kribbellaceae</taxon>
        <taxon>Kribbella</taxon>
    </lineage>
</organism>